<organism evidence="2 3">
    <name type="scientific">Halorubrum ezzemoulense</name>
    <name type="common">Halorubrum chaoviator</name>
    <dbReference type="NCBI Taxonomy" id="337243"/>
    <lineage>
        <taxon>Archaea</taxon>
        <taxon>Methanobacteriati</taxon>
        <taxon>Methanobacteriota</taxon>
        <taxon>Stenosarchaea group</taxon>
        <taxon>Halobacteria</taxon>
        <taxon>Halobacteriales</taxon>
        <taxon>Haloferacaceae</taxon>
        <taxon>Halorubrum</taxon>
    </lineage>
</organism>
<keyword evidence="1" id="KW-0472">Membrane</keyword>
<gene>
    <name evidence="2" type="ORF">DJ83_14990</name>
</gene>
<dbReference type="RefSeq" id="WP_094580501.1">
    <property type="nucleotide sequence ID" value="NZ_NHOW01000188.1"/>
</dbReference>
<proteinExistence type="predicted"/>
<evidence type="ECO:0000256" key="1">
    <source>
        <dbReference type="SAM" id="Phobius"/>
    </source>
</evidence>
<dbReference type="AlphaFoldDB" id="A0A256IPC8"/>
<feature type="transmembrane region" description="Helical" evidence="1">
    <location>
        <begin position="60"/>
        <end position="79"/>
    </location>
</feature>
<feature type="transmembrane region" description="Helical" evidence="1">
    <location>
        <begin position="124"/>
        <end position="144"/>
    </location>
</feature>
<evidence type="ECO:0000313" key="3">
    <source>
        <dbReference type="Proteomes" id="UP000216409"/>
    </source>
</evidence>
<protein>
    <submittedName>
        <fullName evidence="2">Uncharacterized protein</fullName>
    </submittedName>
</protein>
<comment type="caution">
    <text evidence="2">The sequence shown here is derived from an EMBL/GenBank/DDBJ whole genome shotgun (WGS) entry which is preliminary data.</text>
</comment>
<sequence>MLEQVYNWIDESDQDNWQIYLLLGALGVAFSEYAEIYFITGLLHSLDGTVVLVGYTVDELLISACQGSFIGILGSWMFSQGDSFFAFWTNSFNTKEVAVLIRVGLMTVLGVLGGLVIPDLIHSYAEFVVVQTFGLVILIGYSLVHTDIVDWNISNELPVICAGSILVGFPFLI</sequence>
<keyword evidence="1" id="KW-1133">Transmembrane helix</keyword>
<accession>A0A256IPC8</accession>
<keyword evidence="1" id="KW-0812">Transmembrane</keyword>
<feature type="transmembrane region" description="Helical" evidence="1">
    <location>
        <begin position="20"/>
        <end position="39"/>
    </location>
</feature>
<dbReference type="Proteomes" id="UP000216409">
    <property type="component" value="Unassembled WGS sequence"/>
</dbReference>
<reference evidence="2 3" key="1">
    <citation type="journal article" date="2014" name="Front. Microbiol.">
        <title>Population and genomic analysis of the genus Halorubrum.</title>
        <authorList>
            <person name="Fullmer M.S."/>
            <person name="Soucy S.M."/>
            <person name="Swithers K.S."/>
            <person name="Makkay A.M."/>
            <person name="Wheeler R."/>
            <person name="Ventosa A."/>
            <person name="Gogarten J.P."/>
            <person name="Papke R.T."/>
        </authorList>
    </citation>
    <scope>NUCLEOTIDE SEQUENCE [LARGE SCALE GENOMIC DNA]</scope>
    <source>
        <strain evidence="2 3">LD3</strain>
    </source>
</reference>
<name>A0A256IPC8_HALEZ</name>
<evidence type="ECO:0000313" key="2">
    <source>
        <dbReference type="EMBL" id="OYR58385.1"/>
    </source>
</evidence>
<feature type="transmembrane region" description="Helical" evidence="1">
    <location>
        <begin position="99"/>
        <end position="117"/>
    </location>
</feature>
<dbReference type="EMBL" id="NHOW01000188">
    <property type="protein sequence ID" value="OYR58385.1"/>
    <property type="molecule type" value="Genomic_DNA"/>
</dbReference>